<dbReference type="AlphaFoldDB" id="A0A9D4YSM6"/>
<protein>
    <submittedName>
        <fullName evidence="4">Uncharacterized protein</fullName>
    </submittedName>
</protein>
<dbReference type="GO" id="GO:0003676">
    <property type="term" value="F:nucleic acid binding"/>
    <property type="evidence" value="ECO:0007669"/>
    <property type="project" value="InterPro"/>
</dbReference>
<name>A0A9D4YSM6_CHLVU</name>
<dbReference type="PANTHER" id="PTHR13068">
    <property type="entry name" value="CGI-12 PROTEIN-RELATED"/>
    <property type="match status" value="1"/>
</dbReference>
<evidence type="ECO:0000256" key="2">
    <source>
        <dbReference type="ARBA" id="ARBA00022472"/>
    </source>
</evidence>
<proteinExistence type="inferred from homology"/>
<comment type="similarity">
    <text evidence="1">Belongs to the mTERF family.</text>
</comment>
<evidence type="ECO:0000256" key="1">
    <source>
        <dbReference type="ARBA" id="ARBA00007692"/>
    </source>
</evidence>
<organism evidence="4 5">
    <name type="scientific">Chlorella vulgaris</name>
    <name type="common">Green alga</name>
    <dbReference type="NCBI Taxonomy" id="3077"/>
    <lineage>
        <taxon>Eukaryota</taxon>
        <taxon>Viridiplantae</taxon>
        <taxon>Chlorophyta</taxon>
        <taxon>core chlorophytes</taxon>
        <taxon>Trebouxiophyceae</taxon>
        <taxon>Chlorellales</taxon>
        <taxon>Chlorellaceae</taxon>
        <taxon>Chlorella clade</taxon>
        <taxon>Chlorella</taxon>
    </lineage>
</organism>
<reference evidence="4" key="2">
    <citation type="submission" date="2020-11" db="EMBL/GenBank/DDBJ databases">
        <authorList>
            <person name="Cecchin M."/>
            <person name="Marcolungo L."/>
            <person name="Rossato M."/>
            <person name="Girolomoni L."/>
            <person name="Cosentino E."/>
            <person name="Cuine S."/>
            <person name="Li-Beisson Y."/>
            <person name="Delledonne M."/>
            <person name="Ballottari M."/>
        </authorList>
    </citation>
    <scope>NUCLEOTIDE SEQUENCE</scope>
    <source>
        <strain evidence="4">211/11P</strain>
        <tissue evidence="4">Whole cell</tissue>
    </source>
</reference>
<evidence type="ECO:0000256" key="3">
    <source>
        <dbReference type="ARBA" id="ARBA00022946"/>
    </source>
</evidence>
<dbReference type="GO" id="GO:0006353">
    <property type="term" value="P:DNA-templated transcription termination"/>
    <property type="evidence" value="ECO:0007669"/>
    <property type="project" value="UniProtKB-KW"/>
</dbReference>
<dbReference type="Gene3D" id="1.25.70.10">
    <property type="entry name" value="Transcription termination factor 3, mitochondrial"/>
    <property type="match status" value="1"/>
</dbReference>
<dbReference type="Pfam" id="PF02536">
    <property type="entry name" value="mTERF"/>
    <property type="match status" value="1"/>
</dbReference>
<gene>
    <name evidence="4" type="ORF">D9Q98_009438</name>
</gene>
<dbReference type="Proteomes" id="UP001055712">
    <property type="component" value="Unassembled WGS sequence"/>
</dbReference>
<keyword evidence="2" id="KW-0804">Transcription</keyword>
<accession>A0A9D4YSM6</accession>
<dbReference type="EMBL" id="SIDB01000013">
    <property type="protein sequence ID" value="KAI3424075.1"/>
    <property type="molecule type" value="Genomic_DNA"/>
</dbReference>
<reference evidence="4" key="1">
    <citation type="journal article" date="2019" name="Plant J.">
        <title>Chlorella vulgaris genome assembly and annotation reveals the molecular basis for metabolic acclimation to high light conditions.</title>
        <authorList>
            <person name="Cecchin M."/>
            <person name="Marcolungo L."/>
            <person name="Rossato M."/>
            <person name="Girolomoni L."/>
            <person name="Cosentino E."/>
            <person name="Cuine S."/>
            <person name="Li-Beisson Y."/>
            <person name="Delledonne M."/>
            <person name="Ballottari M."/>
        </authorList>
    </citation>
    <scope>NUCLEOTIDE SEQUENCE</scope>
    <source>
        <strain evidence="4">211/11P</strain>
    </source>
</reference>
<evidence type="ECO:0000313" key="5">
    <source>
        <dbReference type="Proteomes" id="UP001055712"/>
    </source>
</evidence>
<dbReference type="InterPro" id="IPR038538">
    <property type="entry name" value="MTERF_sf"/>
</dbReference>
<keyword evidence="2" id="KW-0805">Transcription regulation</keyword>
<dbReference type="PANTHER" id="PTHR13068:SF112">
    <property type="entry name" value="TRANSCRIPTION TERMINATION FACTOR 3, MITOCHONDRIAL"/>
    <property type="match status" value="1"/>
</dbReference>
<keyword evidence="3" id="KW-0809">Transit peptide</keyword>
<comment type="caution">
    <text evidence="4">The sequence shown here is derived from an EMBL/GenBank/DDBJ whole genome shotgun (WGS) entry which is preliminary data.</text>
</comment>
<keyword evidence="2" id="KW-0806">Transcription termination</keyword>
<dbReference type="InterPro" id="IPR003690">
    <property type="entry name" value="MTERF"/>
</dbReference>
<evidence type="ECO:0000313" key="4">
    <source>
        <dbReference type="EMBL" id="KAI3424075.1"/>
    </source>
</evidence>
<sequence>MQSAWRAVAALRRRCLASALSAPAQAVSQLIDCKGAHAPSTVTLGLAAAWQQRLWQSGAATGTDLAPRTRSSSIAAQGLLQLSQQYDTWAAGDRHFCHQLTAEERLARIEMLLQQGVTEETVQRMIERSKGGPYMQSASEGAAILSVLREHGFSDANINLMLRWQPGILARAASSIGDVFAALADMLQLSRPQLLRVCLKSAPMLASSSDTLRRRWAWLQAHYGLSEAAVASLAKRMVNSRAVCSLLLYSQDTVTARLSGLQRLFELSDAEVSKLFPYLANLLEADPEQHIRPRWNLLQSLLGKFQPADKRRFIFGSNESMLIPEATISSVFRGVEQLMGSTAAAQSLLRRSPKSIGGGIKRLATNLSALQQLYGCSEQQAQRVLLRESQLAHLKLEAPKFQCRVAVLTEWYGHTSPAAMLLAPGSGRQLCASLWLLGARMAFIRRLRLERAAPELNTSDLAKTTQRFCQAVQVSKEEYAAFEQRWLASPEAAELCCHEGPPHVKLIEAADTGPAEP</sequence>
<keyword evidence="5" id="KW-1185">Reference proteome</keyword>